<dbReference type="GO" id="GO:1990904">
    <property type="term" value="C:ribonucleoprotein complex"/>
    <property type="evidence" value="ECO:0007669"/>
    <property type="project" value="UniProtKB-KW"/>
</dbReference>
<reference evidence="6" key="2">
    <citation type="journal article" date="2012" name="PLoS ONE">
        <title>A Deeply Branching Thermophilic Bacterium with an Ancient Acetyl-CoA Pathway Dominates a Subsurface Ecosystem.</title>
        <authorList>
            <person name="Takami H."/>
            <person name="Noguchi H."/>
            <person name="Takaki Y."/>
            <person name="Uchiyama I."/>
            <person name="Toyoda A."/>
            <person name="Nishi S."/>
            <person name="Chee G.-J."/>
            <person name="Arai W."/>
            <person name="Nunoura T."/>
            <person name="Itoh T."/>
            <person name="Hattori M."/>
            <person name="Takai K."/>
        </authorList>
    </citation>
    <scope>NUCLEOTIDE SEQUENCE</scope>
</reference>
<protein>
    <recommendedName>
        <fullName evidence="4 5">Small ribosomal subunit protein bS21</fullName>
    </recommendedName>
</protein>
<dbReference type="Gene3D" id="1.20.5.1150">
    <property type="entry name" value="Ribosomal protein S8"/>
    <property type="match status" value="1"/>
</dbReference>
<dbReference type="AlphaFoldDB" id="H5SF28"/>
<evidence type="ECO:0000256" key="1">
    <source>
        <dbReference type="ARBA" id="ARBA00006640"/>
    </source>
</evidence>
<name>H5SF28_9CHLR</name>
<evidence type="ECO:0000256" key="4">
    <source>
        <dbReference type="ARBA" id="ARBA00035135"/>
    </source>
</evidence>
<evidence type="ECO:0000256" key="3">
    <source>
        <dbReference type="ARBA" id="ARBA00023274"/>
    </source>
</evidence>
<gene>
    <name evidence="5" type="primary">rpsU</name>
    <name evidence="6" type="ORF">HGMM_F19G07C15</name>
</gene>
<sequence>MLFPFVQATSAEAISDEAFYSHARKEVSPLALVVLRPGESQEQLLKRFRKKVVRSGVLSIVRRKRWFVSKSEQRRMEEKKALRRLKRRQMKEAE</sequence>
<dbReference type="Pfam" id="PF01165">
    <property type="entry name" value="Ribosomal_S21"/>
    <property type="match status" value="1"/>
</dbReference>
<dbReference type="HAMAP" id="MF_00358">
    <property type="entry name" value="Ribosomal_bS21"/>
    <property type="match status" value="1"/>
</dbReference>
<organism evidence="6">
    <name type="scientific">uncultured Chloroflexota bacterium</name>
    <dbReference type="NCBI Taxonomy" id="166587"/>
    <lineage>
        <taxon>Bacteria</taxon>
        <taxon>Bacillati</taxon>
        <taxon>Chloroflexota</taxon>
        <taxon>environmental samples</taxon>
    </lineage>
</organism>
<keyword evidence="2 5" id="KW-0689">Ribosomal protein</keyword>
<dbReference type="GO" id="GO:0006412">
    <property type="term" value="P:translation"/>
    <property type="evidence" value="ECO:0007669"/>
    <property type="project" value="UniProtKB-UniRule"/>
</dbReference>
<keyword evidence="3 5" id="KW-0687">Ribonucleoprotein</keyword>
<reference evidence="6" key="1">
    <citation type="journal article" date="2005" name="Environ. Microbiol.">
        <title>Genetic and functional properties of uncultivated thermophilic crenarchaeotes from a subsurface gold mine as revealed by analysis of genome fragments.</title>
        <authorList>
            <person name="Nunoura T."/>
            <person name="Hirayama H."/>
            <person name="Takami H."/>
            <person name="Oida H."/>
            <person name="Nishi S."/>
            <person name="Shimamura S."/>
            <person name="Suzuki Y."/>
            <person name="Inagaki F."/>
            <person name="Takai K."/>
            <person name="Nealson K.H."/>
            <person name="Horikoshi K."/>
        </authorList>
    </citation>
    <scope>NUCLEOTIDE SEQUENCE</scope>
</reference>
<accession>H5SF28</accession>
<dbReference type="GO" id="GO:0003735">
    <property type="term" value="F:structural constituent of ribosome"/>
    <property type="evidence" value="ECO:0007669"/>
    <property type="project" value="InterPro"/>
</dbReference>
<proteinExistence type="inferred from homology"/>
<dbReference type="EMBL" id="AP011699">
    <property type="protein sequence ID" value="BAL54764.1"/>
    <property type="molecule type" value="Genomic_DNA"/>
</dbReference>
<dbReference type="InterPro" id="IPR038380">
    <property type="entry name" value="Ribosomal_bS21_sf"/>
</dbReference>
<evidence type="ECO:0000256" key="2">
    <source>
        <dbReference type="ARBA" id="ARBA00022980"/>
    </source>
</evidence>
<evidence type="ECO:0000313" key="6">
    <source>
        <dbReference type="EMBL" id="BAL54764.1"/>
    </source>
</evidence>
<dbReference type="NCBIfam" id="TIGR00030">
    <property type="entry name" value="S21p"/>
    <property type="match status" value="1"/>
</dbReference>
<dbReference type="GO" id="GO:0005840">
    <property type="term" value="C:ribosome"/>
    <property type="evidence" value="ECO:0007669"/>
    <property type="project" value="UniProtKB-KW"/>
</dbReference>
<evidence type="ECO:0000256" key="5">
    <source>
        <dbReference type="HAMAP-Rule" id="MF_00358"/>
    </source>
</evidence>
<dbReference type="InterPro" id="IPR001911">
    <property type="entry name" value="Ribosomal_bS21"/>
</dbReference>
<comment type="similarity">
    <text evidence="1 5">Belongs to the bacterial ribosomal protein bS21 family.</text>
</comment>